<accession>W6MQE0</accession>
<dbReference type="GeneID" id="34522346"/>
<protein>
    <submittedName>
        <fullName evidence="3">Uncharacterized protein</fullName>
    </submittedName>
</protein>
<name>W6MQE0_9ASCO</name>
<reference evidence="3" key="1">
    <citation type="submission" date="2013-12" db="EMBL/GenBank/DDBJ databases">
        <authorList>
            <person name="Genoscope - CEA"/>
        </authorList>
    </citation>
    <scope>NUCLEOTIDE SEQUENCE</scope>
    <source>
        <strain evidence="3">CBS 1993</strain>
    </source>
</reference>
<dbReference type="STRING" id="1382522.W6MQE0"/>
<dbReference type="HOGENOM" id="CLU_622703_0_0_1"/>
<evidence type="ECO:0000256" key="2">
    <source>
        <dbReference type="SAM" id="MobiDB-lite"/>
    </source>
</evidence>
<evidence type="ECO:0000313" key="3">
    <source>
        <dbReference type="EMBL" id="CDK28969.1"/>
    </source>
</evidence>
<gene>
    <name evidence="3" type="ORF">KUCA_T00004955001</name>
</gene>
<sequence length="489" mass="54937">MSGPECATLLGSSILSTRDINGLQGIDAVELRTALSEMHKLKSQSLIEGAEEYKEDYLSSSGDVKMMLSQVLDERLRRILDGSMRGSYTGVKFSEDLAQDLKQNSDSLSYIKLRVIIERAIADVHSILQRNGAELLSPHELLKLKQEKLRIEGLISCAEDLDHTELYRSLNEVNERLTNHNLLSTSMGQLSDPLFDGTTETVRGTIRFDNAESHTTSRSSVSAGNWDTQETNRALEDLLSLVMSLSIQKNIELSQPDPEILGSLSGKINWATNCVDEIMRSDLQFSPSSDQAPRRLKSVRNAYSDSEELLKLRTAVKDLNFSQKYLGRQFEDERAQYHQTISTLRKNLQGAQNLLVKSNSDLTQQANQVLNMELKLNEVESQLMSKKSELLQLTKEVNLLRVDSLGTFNAKALSPQQGPTTPTLPNFDSPNSPNKSNVSVSILKAEFKKLVTKINEKYESDLNAERTERMRLQELVKMYEKGGHSPRQK</sequence>
<dbReference type="AlphaFoldDB" id="W6MQE0"/>
<reference evidence="3" key="2">
    <citation type="submission" date="2014-02" db="EMBL/GenBank/DDBJ databases">
        <title>Complete DNA sequence of /Kuraishia capsulata/ illustrates novel genomic features among budding yeasts (/Saccharomycotina/).</title>
        <authorList>
            <person name="Morales L."/>
            <person name="Noel B."/>
            <person name="Porcel B."/>
            <person name="Marcet-Houben M."/>
            <person name="Hullo M-F."/>
            <person name="Sacerdot C."/>
            <person name="Tekaia F."/>
            <person name="Leh-Louis V."/>
            <person name="Despons L."/>
            <person name="Khanna V."/>
            <person name="Aury J-M."/>
            <person name="Barbe V."/>
            <person name="Couloux A."/>
            <person name="Labadie K."/>
            <person name="Pelletier E."/>
            <person name="Souciet J-L."/>
            <person name="Boekhout T."/>
            <person name="Gabaldon T."/>
            <person name="Wincker P."/>
            <person name="Dujon B."/>
        </authorList>
    </citation>
    <scope>NUCLEOTIDE SEQUENCE</scope>
    <source>
        <strain evidence="3">CBS 1993</strain>
    </source>
</reference>
<feature type="region of interest" description="Disordered" evidence="2">
    <location>
        <begin position="411"/>
        <end position="435"/>
    </location>
</feature>
<dbReference type="EMBL" id="HG793130">
    <property type="protein sequence ID" value="CDK28969.1"/>
    <property type="molecule type" value="Genomic_DNA"/>
</dbReference>
<keyword evidence="4" id="KW-1185">Reference proteome</keyword>
<organism evidence="3 4">
    <name type="scientific">Kuraishia capsulata CBS 1993</name>
    <dbReference type="NCBI Taxonomy" id="1382522"/>
    <lineage>
        <taxon>Eukaryota</taxon>
        <taxon>Fungi</taxon>
        <taxon>Dikarya</taxon>
        <taxon>Ascomycota</taxon>
        <taxon>Saccharomycotina</taxon>
        <taxon>Pichiomycetes</taxon>
        <taxon>Pichiales</taxon>
        <taxon>Pichiaceae</taxon>
        <taxon>Kuraishia</taxon>
    </lineage>
</organism>
<feature type="coiled-coil region" evidence="1">
    <location>
        <begin position="362"/>
        <end position="396"/>
    </location>
</feature>
<dbReference type="OrthoDB" id="3996692at2759"/>
<dbReference type="RefSeq" id="XP_022460958.1">
    <property type="nucleotide sequence ID" value="XM_022606091.1"/>
</dbReference>
<proteinExistence type="predicted"/>
<keyword evidence="1" id="KW-0175">Coiled coil</keyword>
<evidence type="ECO:0000313" key="4">
    <source>
        <dbReference type="Proteomes" id="UP000019384"/>
    </source>
</evidence>
<feature type="compositionally biased region" description="Polar residues" evidence="2">
    <location>
        <begin position="414"/>
        <end position="428"/>
    </location>
</feature>
<dbReference type="Proteomes" id="UP000019384">
    <property type="component" value="Unassembled WGS sequence"/>
</dbReference>
<evidence type="ECO:0000256" key="1">
    <source>
        <dbReference type="SAM" id="Coils"/>
    </source>
</evidence>